<gene>
    <name evidence="3" type="primary">catE_2</name>
    <name evidence="3" type="ORF">NCTC12413_01719</name>
    <name evidence="2" type="ORF">SAR03_17300</name>
</gene>
<evidence type="ECO:0000313" key="2">
    <source>
        <dbReference type="EMBL" id="GEQ00693.1"/>
    </source>
</evidence>
<keyword evidence="5" id="KW-1185">Reference proteome</keyword>
<sequence>MSENVKDHFINGITLNVRDKALMKWFYGEVLGLNIVNESYTEVRYEIGQHNHFIIFKQLAAGREPLQSEAGLFHLAIELSSYSELADLLVQLNQYHIPMNGGEHRFATSLYIEDPEHNGLEFYVANQNIKPISTNEKEHNHGIQPIDVSQLMTHVSQEQWQHIPDLAKIGYVNIKTIGINAVKQYYQDYFGMSAMIRETEDALYFENSNQQQHLVLNNWNSHIKRMNNEQTYGLACIDMHNPQTTHKQLQGPDGILYRFNQLKVK</sequence>
<dbReference type="InterPro" id="IPR004360">
    <property type="entry name" value="Glyas_Fos-R_dOase_dom"/>
</dbReference>
<dbReference type="Pfam" id="PF00903">
    <property type="entry name" value="Glyoxalase"/>
    <property type="match status" value="1"/>
</dbReference>
<dbReference type="AlphaFoldDB" id="A0A380CHM2"/>
<dbReference type="PANTHER" id="PTHR43279:SF1">
    <property type="entry name" value="CATECHOL-2,3-DIOXYGENASE"/>
    <property type="match status" value="1"/>
</dbReference>
<evidence type="ECO:0000313" key="4">
    <source>
        <dbReference type="Proteomes" id="UP000254956"/>
    </source>
</evidence>
<dbReference type="EMBL" id="UGZE01000001">
    <property type="protein sequence ID" value="SUJ20703.1"/>
    <property type="molecule type" value="Genomic_DNA"/>
</dbReference>
<name>A0A380CHM2_9STAP</name>
<dbReference type="PROSITE" id="PS51819">
    <property type="entry name" value="VOC"/>
    <property type="match status" value="1"/>
</dbReference>
<keyword evidence="3" id="KW-0560">Oxidoreductase</keyword>
<organism evidence="3 4">
    <name type="scientific">Staphylococcus arlettae</name>
    <dbReference type="NCBI Taxonomy" id="29378"/>
    <lineage>
        <taxon>Bacteria</taxon>
        <taxon>Bacillati</taxon>
        <taxon>Bacillota</taxon>
        <taxon>Bacilli</taxon>
        <taxon>Bacillales</taxon>
        <taxon>Staphylococcaceae</taxon>
        <taxon>Staphylococcus</taxon>
    </lineage>
</organism>
<dbReference type="InterPro" id="IPR029068">
    <property type="entry name" value="Glyas_Bleomycin-R_OHBP_Dase"/>
</dbReference>
<dbReference type="InterPro" id="IPR037523">
    <property type="entry name" value="VOC_core"/>
</dbReference>
<dbReference type="SUPFAM" id="SSF54593">
    <property type="entry name" value="Glyoxalase/Bleomycin resistance protein/Dihydroxybiphenyl dioxygenase"/>
    <property type="match status" value="2"/>
</dbReference>
<dbReference type="EC" id="1.13.11.2" evidence="3"/>
<evidence type="ECO:0000313" key="3">
    <source>
        <dbReference type="EMBL" id="SUJ20703.1"/>
    </source>
</evidence>
<evidence type="ECO:0000313" key="5">
    <source>
        <dbReference type="Proteomes" id="UP000321598"/>
    </source>
</evidence>
<dbReference type="Proteomes" id="UP000254956">
    <property type="component" value="Unassembled WGS sequence"/>
</dbReference>
<reference evidence="2 5" key="2">
    <citation type="submission" date="2019-07" db="EMBL/GenBank/DDBJ databases">
        <title>Whole genome shotgun sequence of Staphylococcus arlettae NBRC 109765.</title>
        <authorList>
            <person name="Hosoyama A."/>
            <person name="Uohara A."/>
            <person name="Ohji S."/>
            <person name="Ichikawa N."/>
        </authorList>
    </citation>
    <scope>NUCLEOTIDE SEQUENCE [LARGE SCALE GENOMIC DNA]</scope>
    <source>
        <strain evidence="2 5">NBRC 109765</strain>
    </source>
</reference>
<proteinExistence type="predicted"/>
<dbReference type="Gene3D" id="3.10.180.10">
    <property type="entry name" value="2,3-Dihydroxybiphenyl 1,2-Dioxygenase, domain 1"/>
    <property type="match status" value="1"/>
</dbReference>
<dbReference type="EMBL" id="BKAV01000019">
    <property type="protein sequence ID" value="GEQ00693.1"/>
    <property type="molecule type" value="Genomic_DNA"/>
</dbReference>
<dbReference type="PANTHER" id="PTHR43279">
    <property type="entry name" value="CATECHOL-2,3-DIOXYGENASE"/>
    <property type="match status" value="1"/>
</dbReference>
<protein>
    <submittedName>
        <fullName evidence="3">Glyoxalase</fullName>
        <ecNumber evidence="3">1.13.11.2</ecNumber>
    </submittedName>
</protein>
<dbReference type="Proteomes" id="UP000321598">
    <property type="component" value="Unassembled WGS sequence"/>
</dbReference>
<reference evidence="3 4" key="1">
    <citation type="submission" date="2018-06" db="EMBL/GenBank/DDBJ databases">
        <authorList>
            <consortium name="Pathogen Informatics"/>
            <person name="Doyle S."/>
        </authorList>
    </citation>
    <scope>NUCLEOTIDE SEQUENCE [LARGE SCALE GENOMIC DNA]</scope>
    <source>
        <strain evidence="3 4">NCTC12413</strain>
    </source>
</reference>
<dbReference type="OrthoDB" id="9792626at2"/>
<dbReference type="STRING" id="1212545.SARL_11161"/>
<evidence type="ECO:0000259" key="1">
    <source>
        <dbReference type="PROSITE" id="PS51819"/>
    </source>
</evidence>
<dbReference type="RefSeq" id="WP_021458922.1">
    <property type="nucleotide sequence ID" value="NZ_BKAV01000019.1"/>
</dbReference>
<dbReference type="GO" id="GO:0018577">
    <property type="term" value="F:catechol 2,3-dioxygenase activity"/>
    <property type="evidence" value="ECO:0007669"/>
    <property type="project" value="UniProtKB-EC"/>
</dbReference>
<feature type="domain" description="VOC" evidence="1">
    <location>
        <begin position="9"/>
        <end position="125"/>
    </location>
</feature>
<accession>A0A380CHM2</accession>